<sequence length="85" mass="10186">MWIVTVYRDNGYSGENYTKKFDDEDDAIDFFTEEVKDEFREEIEEGLVSDQEIQNIVNNNIYTYDSEDYEVTISLELIDDEEDYI</sequence>
<evidence type="ECO:0000313" key="1">
    <source>
        <dbReference type="EMBL" id="AGO48996.1"/>
    </source>
</evidence>
<dbReference type="GeneID" id="16797410"/>
<dbReference type="KEGG" id="vg:16797410"/>
<proteinExistence type="predicted"/>
<dbReference type="Proteomes" id="UP000014725">
    <property type="component" value="Segment"/>
</dbReference>
<reference evidence="2" key="2">
    <citation type="submission" date="2013-03" db="EMBL/GenBank/DDBJ databases">
        <title>The Cellulophaga phages: a novel, diverse, and globally ubiquitous model system.</title>
        <authorList>
            <person name="Holmfeldt K."/>
            <person name="Solonenko N."/>
            <person name="Shah M."/>
            <person name="Corrier K."/>
            <person name="Riemann L."/>
            <person name="VerBerkmoes N.C."/>
            <person name="Sullivan M.B."/>
        </authorList>
    </citation>
    <scope>NUCLEOTIDE SEQUENCE [LARGE SCALE GENOMIC DNA]</scope>
</reference>
<evidence type="ECO:0000313" key="2">
    <source>
        <dbReference type="Proteomes" id="UP000014725"/>
    </source>
</evidence>
<keyword evidence="2" id="KW-1185">Reference proteome</keyword>
<accession>S0A0V5</accession>
<name>S0A0V5_9CAUD</name>
<organism evidence="1 2">
    <name type="scientific">Cellulophaga phage phi14:2</name>
    <dbReference type="NCBI Taxonomy" id="1327990"/>
    <lineage>
        <taxon>Viruses</taxon>
        <taxon>Duplodnaviria</taxon>
        <taxon>Heunggongvirae</taxon>
        <taxon>Uroviricota</taxon>
        <taxon>Caudoviricetes</taxon>
        <taxon>Crassvirales</taxon>
        <taxon>Steigviridae</taxon>
        <taxon>Asinivirinae</taxon>
        <taxon>Akihdevirus</taxon>
        <taxon>Akihdevirus balticus</taxon>
    </lineage>
</organism>
<protein>
    <submittedName>
        <fullName evidence="1">Uncharacterized protein</fullName>
    </submittedName>
</protein>
<dbReference type="EMBL" id="KC821624">
    <property type="protein sequence ID" value="AGO48996.1"/>
    <property type="molecule type" value="Genomic_DNA"/>
</dbReference>
<gene>
    <name evidence="1" type="ORF">Phi14:2_gp118</name>
</gene>
<reference evidence="1 2" key="1">
    <citation type="journal article" date="2013" name="Proc. Natl. Acad. Sci. U.S.A.">
        <title>Twelve previously unknown phage genera are ubiquitous in global oceans.</title>
        <authorList>
            <person name="Holmfeldt K."/>
            <person name="Solonenko N."/>
            <person name="Shah M."/>
            <person name="Corrier K."/>
            <person name="Riemann L."/>
            <person name="Verberkmoes N.C."/>
            <person name="Sullivan M.B."/>
        </authorList>
    </citation>
    <scope>NUCLEOTIDE SEQUENCE [LARGE SCALE GENOMIC DNA]</scope>
    <source>
        <strain evidence="1">Phi14:2</strain>
    </source>
</reference>